<dbReference type="PANTHER" id="PTHR31579:SF58">
    <property type="entry name" value="PLANT-SPECIFIC DOMAIN TIGR01615 FAMILY PROTEIN"/>
    <property type="match status" value="1"/>
</dbReference>
<dbReference type="EMBL" id="OX459118">
    <property type="protein sequence ID" value="CAI9089389.1"/>
    <property type="molecule type" value="Genomic_DNA"/>
</dbReference>
<dbReference type="InterPro" id="IPR006502">
    <property type="entry name" value="PDDEXK-like"/>
</dbReference>
<feature type="compositionally biased region" description="Acidic residues" evidence="1">
    <location>
        <begin position="65"/>
        <end position="75"/>
    </location>
</feature>
<keyword evidence="3" id="KW-1185">Reference proteome</keyword>
<protein>
    <submittedName>
        <fullName evidence="2">OLC1v1023955C1</fullName>
    </submittedName>
</protein>
<dbReference type="Proteomes" id="UP001161247">
    <property type="component" value="Chromosome 1"/>
</dbReference>
<accession>A0AAV1C151</accession>
<proteinExistence type="predicted"/>
<dbReference type="PANTHER" id="PTHR31579">
    <property type="entry name" value="OS03G0796600 PROTEIN"/>
    <property type="match status" value="1"/>
</dbReference>
<name>A0AAV1C151_OLDCO</name>
<evidence type="ECO:0000256" key="1">
    <source>
        <dbReference type="SAM" id="MobiDB-lite"/>
    </source>
</evidence>
<evidence type="ECO:0000313" key="2">
    <source>
        <dbReference type="EMBL" id="CAI9089389.1"/>
    </source>
</evidence>
<dbReference type="AlphaFoldDB" id="A0AAV1C151"/>
<organism evidence="2 3">
    <name type="scientific">Oldenlandia corymbosa var. corymbosa</name>
    <dbReference type="NCBI Taxonomy" id="529605"/>
    <lineage>
        <taxon>Eukaryota</taxon>
        <taxon>Viridiplantae</taxon>
        <taxon>Streptophyta</taxon>
        <taxon>Embryophyta</taxon>
        <taxon>Tracheophyta</taxon>
        <taxon>Spermatophyta</taxon>
        <taxon>Magnoliopsida</taxon>
        <taxon>eudicotyledons</taxon>
        <taxon>Gunneridae</taxon>
        <taxon>Pentapetalae</taxon>
        <taxon>asterids</taxon>
        <taxon>lamiids</taxon>
        <taxon>Gentianales</taxon>
        <taxon>Rubiaceae</taxon>
        <taxon>Rubioideae</taxon>
        <taxon>Spermacoceae</taxon>
        <taxon>Hedyotis-Oldenlandia complex</taxon>
        <taxon>Oldenlandia</taxon>
    </lineage>
</organism>
<dbReference type="NCBIfam" id="TIGR01615">
    <property type="entry name" value="A_thal_3542"/>
    <property type="match status" value="1"/>
</dbReference>
<feature type="region of interest" description="Disordered" evidence="1">
    <location>
        <begin position="57"/>
        <end position="85"/>
    </location>
</feature>
<dbReference type="Pfam" id="PF04720">
    <property type="entry name" value="PDDEXK_6"/>
    <property type="match status" value="1"/>
</dbReference>
<evidence type="ECO:0000313" key="3">
    <source>
        <dbReference type="Proteomes" id="UP001161247"/>
    </source>
</evidence>
<reference evidence="2" key="1">
    <citation type="submission" date="2023-03" db="EMBL/GenBank/DDBJ databases">
        <authorList>
            <person name="Julca I."/>
        </authorList>
    </citation>
    <scope>NUCLEOTIDE SEQUENCE</scope>
</reference>
<gene>
    <name evidence="2" type="ORF">OLC1_LOCUS1740</name>
</gene>
<sequence length="337" mass="38188">MAGSSGKKAEEISRLSEKLMFGYESQNAGDLIFDFFDEKIEGISSWDSSMNDFCGGESFGSDGKTEEETEEDEEQGNGSKAESDKAFWDSQEELLLATLRRTTSVESKIRKATKEALSEMNNLPVTDCCLCRRETVAATDGCRECARKQVCDRLQKAGFNCTICKSKWRSTPEIPAGEHVYLEVLSNSQTSGKSDQVIRVIVELNFKSEFKMAKSCEEYDQLINKLPDAFVGKPERLKSLIKILCGASKKCMKDKKMHMAPWRKHKYMQAKWLGKPTHHNHHLHQKQQQSTFILPPVVQFERSTTTTTTTRPKSSMLTFDLLENVPRLNQATMIRVV</sequence>